<reference evidence="2" key="2">
    <citation type="submission" date="2015-01" db="EMBL/GenBank/DDBJ databases">
        <title>Evolutionary Origins and Diversification of the Mycorrhizal Mutualists.</title>
        <authorList>
            <consortium name="DOE Joint Genome Institute"/>
            <consortium name="Mycorrhizal Genomics Consortium"/>
            <person name="Kohler A."/>
            <person name="Kuo A."/>
            <person name="Nagy L.G."/>
            <person name="Floudas D."/>
            <person name="Copeland A."/>
            <person name="Barry K.W."/>
            <person name="Cichocki N."/>
            <person name="Veneault-Fourrey C."/>
            <person name="LaButti K."/>
            <person name="Lindquist E.A."/>
            <person name="Lipzen A."/>
            <person name="Lundell T."/>
            <person name="Morin E."/>
            <person name="Murat C."/>
            <person name="Riley R."/>
            <person name="Ohm R."/>
            <person name="Sun H."/>
            <person name="Tunlid A."/>
            <person name="Henrissat B."/>
            <person name="Grigoriev I.V."/>
            <person name="Hibbett D.S."/>
            <person name="Martin F."/>
        </authorList>
    </citation>
    <scope>NUCLEOTIDE SEQUENCE [LARGE SCALE GENOMIC DNA]</scope>
    <source>
        <strain evidence="2">Foug A</strain>
    </source>
</reference>
<dbReference type="HOGENOM" id="CLU_138299_1_0_1"/>
<protein>
    <recommendedName>
        <fullName evidence="3">CCHC-type domain-containing protein</fullName>
    </recommendedName>
</protein>
<dbReference type="OrthoDB" id="4230923at2759"/>
<keyword evidence="2" id="KW-1185">Reference proteome</keyword>
<evidence type="ECO:0000313" key="2">
    <source>
        <dbReference type="Proteomes" id="UP000053989"/>
    </source>
</evidence>
<dbReference type="AlphaFoldDB" id="A0A0C3EE63"/>
<proteinExistence type="predicted"/>
<feature type="non-terminal residue" evidence="1">
    <location>
        <position position="127"/>
    </location>
</feature>
<accession>A0A0C3EE63</accession>
<evidence type="ECO:0000313" key="1">
    <source>
        <dbReference type="EMBL" id="KIM66589.1"/>
    </source>
</evidence>
<gene>
    <name evidence="1" type="ORF">SCLCIDRAFT_52751</name>
</gene>
<dbReference type="Proteomes" id="UP000053989">
    <property type="component" value="Unassembled WGS sequence"/>
</dbReference>
<evidence type="ECO:0008006" key="3">
    <source>
        <dbReference type="Google" id="ProtNLM"/>
    </source>
</evidence>
<sequence>NKRVAYTLVSLTTAEAANETINEGLYVNLERLKPCKNKREPICCLKCQYCGQIARDCKRAVDACSTCTKDHCSASCRSFQTYYCVTCQSDLHASADRNCSEYIKRQQALNVKTLENSMPFFPTKESW</sequence>
<dbReference type="STRING" id="1036808.A0A0C3EE63"/>
<dbReference type="EMBL" id="KN822016">
    <property type="protein sequence ID" value="KIM66589.1"/>
    <property type="molecule type" value="Genomic_DNA"/>
</dbReference>
<organism evidence="1 2">
    <name type="scientific">Scleroderma citrinum Foug A</name>
    <dbReference type="NCBI Taxonomy" id="1036808"/>
    <lineage>
        <taxon>Eukaryota</taxon>
        <taxon>Fungi</taxon>
        <taxon>Dikarya</taxon>
        <taxon>Basidiomycota</taxon>
        <taxon>Agaricomycotina</taxon>
        <taxon>Agaricomycetes</taxon>
        <taxon>Agaricomycetidae</taxon>
        <taxon>Boletales</taxon>
        <taxon>Sclerodermatineae</taxon>
        <taxon>Sclerodermataceae</taxon>
        <taxon>Scleroderma</taxon>
    </lineage>
</organism>
<name>A0A0C3EE63_9AGAM</name>
<reference evidence="1 2" key="1">
    <citation type="submission" date="2014-04" db="EMBL/GenBank/DDBJ databases">
        <authorList>
            <consortium name="DOE Joint Genome Institute"/>
            <person name="Kuo A."/>
            <person name="Kohler A."/>
            <person name="Nagy L.G."/>
            <person name="Floudas D."/>
            <person name="Copeland A."/>
            <person name="Barry K.W."/>
            <person name="Cichocki N."/>
            <person name="Veneault-Fourrey C."/>
            <person name="LaButti K."/>
            <person name="Lindquist E.A."/>
            <person name="Lipzen A."/>
            <person name="Lundell T."/>
            <person name="Morin E."/>
            <person name="Murat C."/>
            <person name="Sun H."/>
            <person name="Tunlid A."/>
            <person name="Henrissat B."/>
            <person name="Grigoriev I.V."/>
            <person name="Hibbett D.S."/>
            <person name="Martin F."/>
            <person name="Nordberg H.P."/>
            <person name="Cantor M.N."/>
            <person name="Hua S.X."/>
        </authorList>
    </citation>
    <scope>NUCLEOTIDE SEQUENCE [LARGE SCALE GENOMIC DNA]</scope>
    <source>
        <strain evidence="1 2">Foug A</strain>
    </source>
</reference>
<dbReference type="InParanoid" id="A0A0C3EE63"/>
<feature type="non-terminal residue" evidence="1">
    <location>
        <position position="1"/>
    </location>
</feature>